<sequence>MTDSVVTAARPRRLRDAWAAAHAPAAGVPRWARTAALTVPLVVLPSSLWRIAGVALHLPIVRDTGPDTSGNLPSWLPIELYVVLLSLLSELLAFTAVGLVSTWGEVFPRWVPFLRGRRVPPLAAVVPGAAGATVLTLLWTWAVGMLLAGRTVAGDRITADSPVNFETWQGLLAVVAYVPLVAWGPLLAAVTVAYHRRRARTVIGT</sequence>
<keyword evidence="1" id="KW-1133">Transmembrane helix</keyword>
<reference evidence="2 3" key="1">
    <citation type="submission" date="2020-05" db="EMBL/GenBank/DDBJ databases">
        <title>Actinomadura verrucosospora NRRL-B18236 (PFL_A860) Genome sequencing and assembly.</title>
        <authorList>
            <person name="Samborskyy M."/>
        </authorList>
    </citation>
    <scope>NUCLEOTIDE SEQUENCE [LARGE SCALE GENOMIC DNA]</scope>
    <source>
        <strain evidence="2 3">NRRL:B18236</strain>
    </source>
</reference>
<feature type="transmembrane region" description="Helical" evidence="1">
    <location>
        <begin position="80"/>
        <end position="101"/>
    </location>
</feature>
<evidence type="ECO:0000256" key="1">
    <source>
        <dbReference type="SAM" id="Phobius"/>
    </source>
</evidence>
<keyword evidence="1" id="KW-0472">Membrane</keyword>
<accession>A0A7D3VYH7</accession>
<dbReference type="RefSeq" id="WP_173097983.1">
    <property type="nucleotide sequence ID" value="NZ_CP053892.1"/>
</dbReference>
<organism evidence="2 3">
    <name type="scientific">Actinomadura verrucosospora</name>
    <dbReference type="NCBI Taxonomy" id="46165"/>
    <lineage>
        <taxon>Bacteria</taxon>
        <taxon>Bacillati</taxon>
        <taxon>Actinomycetota</taxon>
        <taxon>Actinomycetes</taxon>
        <taxon>Streptosporangiales</taxon>
        <taxon>Thermomonosporaceae</taxon>
        <taxon>Actinomadura</taxon>
    </lineage>
</organism>
<proteinExistence type="predicted"/>
<gene>
    <name evidence="2" type="ORF">ACTIVE_5777</name>
</gene>
<dbReference type="Proteomes" id="UP000501240">
    <property type="component" value="Chromosome"/>
</dbReference>
<feature type="transmembrane region" description="Helical" evidence="1">
    <location>
        <begin position="39"/>
        <end position="60"/>
    </location>
</feature>
<keyword evidence="1" id="KW-0812">Transmembrane</keyword>
<feature type="transmembrane region" description="Helical" evidence="1">
    <location>
        <begin position="168"/>
        <end position="194"/>
    </location>
</feature>
<name>A0A7D3VYH7_ACTVE</name>
<dbReference type="AlphaFoldDB" id="A0A7D3VYH7"/>
<evidence type="ECO:0000313" key="3">
    <source>
        <dbReference type="Proteomes" id="UP000501240"/>
    </source>
</evidence>
<keyword evidence="3" id="KW-1185">Reference proteome</keyword>
<protein>
    <submittedName>
        <fullName evidence="2">Uncharacterized protein</fullName>
    </submittedName>
</protein>
<dbReference type="EMBL" id="CP053892">
    <property type="protein sequence ID" value="QKG24134.1"/>
    <property type="molecule type" value="Genomic_DNA"/>
</dbReference>
<evidence type="ECO:0000313" key="2">
    <source>
        <dbReference type="EMBL" id="QKG24134.1"/>
    </source>
</evidence>
<feature type="transmembrane region" description="Helical" evidence="1">
    <location>
        <begin position="122"/>
        <end position="148"/>
    </location>
</feature>